<gene>
    <name evidence="1" type="ORF">IPOD504_LOCUS1522</name>
</gene>
<dbReference type="Proteomes" id="UP000837857">
    <property type="component" value="Chromosome 11"/>
</dbReference>
<feature type="non-terminal residue" evidence="1">
    <location>
        <position position="1"/>
    </location>
</feature>
<protein>
    <submittedName>
        <fullName evidence="1">Uncharacterized protein</fullName>
    </submittedName>
</protein>
<organism evidence="1 2">
    <name type="scientific">Iphiclides podalirius</name>
    <name type="common">scarce swallowtail</name>
    <dbReference type="NCBI Taxonomy" id="110791"/>
    <lineage>
        <taxon>Eukaryota</taxon>
        <taxon>Metazoa</taxon>
        <taxon>Ecdysozoa</taxon>
        <taxon>Arthropoda</taxon>
        <taxon>Hexapoda</taxon>
        <taxon>Insecta</taxon>
        <taxon>Pterygota</taxon>
        <taxon>Neoptera</taxon>
        <taxon>Endopterygota</taxon>
        <taxon>Lepidoptera</taxon>
        <taxon>Glossata</taxon>
        <taxon>Ditrysia</taxon>
        <taxon>Papilionoidea</taxon>
        <taxon>Papilionidae</taxon>
        <taxon>Papilioninae</taxon>
        <taxon>Iphiclides</taxon>
    </lineage>
</organism>
<keyword evidence="2" id="KW-1185">Reference proteome</keyword>
<evidence type="ECO:0000313" key="2">
    <source>
        <dbReference type="Proteomes" id="UP000837857"/>
    </source>
</evidence>
<dbReference type="EMBL" id="OW152823">
    <property type="protein sequence ID" value="CAH2039130.1"/>
    <property type="molecule type" value="Genomic_DNA"/>
</dbReference>
<accession>A0ABN8HP23</accession>
<reference evidence="1" key="1">
    <citation type="submission" date="2022-03" db="EMBL/GenBank/DDBJ databases">
        <authorList>
            <person name="Martin H S."/>
        </authorList>
    </citation>
    <scope>NUCLEOTIDE SEQUENCE</scope>
</reference>
<evidence type="ECO:0000313" key="1">
    <source>
        <dbReference type="EMBL" id="CAH2039130.1"/>
    </source>
</evidence>
<sequence>MTTDRQRTERTADDDSAALLNSASEYVQVGDQCSVLWYRGASVPVRSGMSRMGIIIGTCVPDAEPDAAAYGAQTRRPPRRILYDRRSLISFTLSAMIKRADLKTATGVAGPRIPHCSRLVPCRFFFYTKP</sequence>
<proteinExistence type="predicted"/>
<name>A0ABN8HP23_9NEOP</name>